<feature type="transmembrane region" description="Helical" evidence="1">
    <location>
        <begin position="68"/>
        <end position="91"/>
    </location>
</feature>
<evidence type="ECO:0000313" key="4">
    <source>
        <dbReference type="WBParaSite" id="BPAG_0001385001-mRNA-1"/>
    </source>
</evidence>
<dbReference type="Proteomes" id="UP000278627">
    <property type="component" value="Unassembled WGS sequence"/>
</dbReference>
<evidence type="ECO:0000313" key="3">
    <source>
        <dbReference type="Proteomes" id="UP000278627"/>
    </source>
</evidence>
<feature type="transmembrane region" description="Helical" evidence="1">
    <location>
        <begin position="312"/>
        <end position="330"/>
    </location>
</feature>
<evidence type="ECO:0000256" key="1">
    <source>
        <dbReference type="SAM" id="Phobius"/>
    </source>
</evidence>
<sequence>MPCKTRLVESPEIMLFITIISLSNHQLKRVTEAKQVNNLFPKFRMATSRWIRMIRVARSYPRWLWNNWPTHFVGVVFCFVPMTVIVMYDIFKYGSGYNSMPYYRKYYHVVRPDDPIVLEWRPPEDVYKGSHFLHISNAEYSFLDVTEILAWVNILFFWLYIICTTTRATQYIQNDVRNGTRWIYVEFFECPSILKINVNTIRAALARWINEECATAIQCNLVSAVEVKNVLVGTIFCGTPNNFITFLVLRNATTYAFLQANHLDLNIVGKVIQSREHLLSALLHSDLKLVTTRVFNEETSGDSSLCGHLCCAIVILSFIVFVITFFTIYFKQRNIMERKSVSSSHSLLALQLLRN</sequence>
<keyword evidence="1" id="KW-1133">Transmembrane helix</keyword>
<keyword evidence="1" id="KW-0812">Transmembrane</keyword>
<dbReference type="EMBL" id="UZAD01013447">
    <property type="protein sequence ID" value="VDN94963.1"/>
    <property type="molecule type" value="Genomic_DNA"/>
</dbReference>
<accession>A0A0N4TXY0</accession>
<proteinExistence type="predicted"/>
<reference evidence="2 3" key="2">
    <citation type="submission" date="2018-11" db="EMBL/GenBank/DDBJ databases">
        <authorList>
            <consortium name="Pathogen Informatics"/>
        </authorList>
    </citation>
    <scope>NUCLEOTIDE SEQUENCE [LARGE SCALE GENOMIC DNA]</scope>
</reference>
<dbReference type="AlphaFoldDB" id="A0A0N4TXY0"/>
<evidence type="ECO:0000313" key="2">
    <source>
        <dbReference type="EMBL" id="VDN94963.1"/>
    </source>
</evidence>
<keyword evidence="1" id="KW-0472">Membrane</keyword>
<organism evidence="4">
    <name type="scientific">Brugia pahangi</name>
    <name type="common">Filarial nematode worm</name>
    <dbReference type="NCBI Taxonomy" id="6280"/>
    <lineage>
        <taxon>Eukaryota</taxon>
        <taxon>Metazoa</taxon>
        <taxon>Ecdysozoa</taxon>
        <taxon>Nematoda</taxon>
        <taxon>Chromadorea</taxon>
        <taxon>Rhabditida</taxon>
        <taxon>Spirurina</taxon>
        <taxon>Spiruromorpha</taxon>
        <taxon>Filarioidea</taxon>
        <taxon>Onchocercidae</taxon>
        <taxon>Brugia</taxon>
    </lineage>
</organism>
<feature type="transmembrane region" description="Helical" evidence="1">
    <location>
        <begin position="140"/>
        <end position="161"/>
    </location>
</feature>
<keyword evidence="3" id="KW-1185">Reference proteome</keyword>
<gene>
    <name evidence="2" type="ORF">BPAG_LOCUS13778</name>
</gene>
<dbReference type="WBParaSite" id="BPAG_0001385001-mRNA-1">
    <property type="protein sequence ID" value="BPAG_0001385001-mRNA-1"/>
    <property type="gene ID" value="BPAG_0001385001"/>
</dbReference>
<protein>
    <submittedName>
        <fullName evidence="2 4">Uncharacterized protein</fullName>
    </submittedName>
</protein>
<reference evidence="4" key="1">
    <citation type="submission" date="2017-02" db="UniProtKB">
        <authorList>
            <consortium name="WormBaseParasite"/>
        </authorList>
    </citation>
    <scope>IDENTIFICATION</scope>
</reference>
<name>A0A0N4TXY0_BRUPA</name>